<name>A0A4P2QZN7_SORCE</name>
<dbReference type="InterPro" id="IPR016047">
    <property type="entry name" value="M23ase_b-sheet_dom"/>
</dbReference>
<evidence type="ECO:0000313" key="3">
    <source>
        <dbReference type="Proteomes" id="UP000295497"/>
    </source>
</evidence>
<dbReference type="InterPro" id="IPR011055">
    <property type="entry name" value="Dup_hybrid_motif"/>
</dbReference>
<sequence>MTRSMLSSIVIGACLHAACAPLEDEQSEELLATAQQAFTGTEDMLNSCSPSPSSFYRLPFGPGSGFTLDQGNWDDPGAKHTASDGQAQSYSYDFLAPVGTEVRAARAGRVAFVHSAQSINTTVPYTAPGDPDLERGEGNLVVIRHLDDTAAAYAHLQQDQVFVREGEYVPRGRVIALSGNTGHSFAPHLHFDVHPSFTDWDSWVNTMKIRFQDANHTCWRPLVGNSLASNNTVTSVPLSALMQPGTGTQSFLAGMELDDFLAAWVDLGTSSPAQYMKDFDTYLEGGVRRYAGVFGPGSAGQSFFPGLTYQQLRDKRTELANAPTKQVMITFDTYMDGSTRRFDALFGPGTADQDFKGGLTQSDFVDEWIAQGLLGRDMITFQVYPSGGQMRYAGLFGTGNLGQHFVSNKTYQQFYDLWIALGQQSPPAYMRAFRIYNEGGQTRYAGLFGPGQGGQGFHPGRTFDTLASEWTTAQKVYNAGLVTVVTTAE</sequence>
<dbReference type="InterPro" id="IPR050570">
    <property type="entry name" value="Cell_wall_metabolism_enzyme"/>
</dbReference>
<evidence type="ECO:0000259" key="1">
    <source>
        <dbReference type="Pfam" id="PF01551"/>
    </source>
</evidence>
<organism evidence="2 3">
    <name type="scientific">Sorangium cellulosum</name>
    <name type="common">Polyangium cellulosum</name>
    <dbReference type="NCBI Taxonomy" id="56"/>
    <lineage>
        <taxon>Bacteria</taxon>
        <taxon>Pseudomonadati</taxon>
        <taxon>Myxococcota</taxon>
        <taxon>Polyangia</taxon>
        <taxon>Polyangiales</taxon>
        <taxon>Polyangiaceae</taxon>
        <taxon>Sorangium</taxon>
    </lineage>
</organism>
<proteinExistence type="predicted"/>
<dbReference type="SUPFAM" id="SSF51261">
    <property type="entry name" value="Duplicated hybrid motif"/>
    <property type="match status" value="1"/>
</dbReference>
<dbReference type="RefSeq" id="WP_129578986.1">
    <property type="nucleotide sequence ID" value="NZ_CP012672.1"/>
</dbReference>
<dbReference type="Proteomes" id="UP000295497">
    <property type="component" value="Chromosome"/>
</dbReference>
<dbReference type="Gene3D" id="2.70.70.10">
    <property type="entry name" value="Glucose Permease (Domain IIA)"/>
    <property type="match status" value="1"/>
</dbReference>
<protein>
    <recommendedName>
        <fullName evidence="1">M23ase beta-sheet core domain-containing protein</fullName>
    </recommendedName>
</protein>
<evidence type="ECO:0000313" key="2">
    <source>
        <dbReference type="EMBL" id="AUX36094.1"/>
    </source>
</evidence>
<dbReference type="CDD" id="cd12797">
    <property type="entry name" value="M23_peptidase"/>
    <property type="match status" value="1"/>
</dbReference>
<gene>
    <name evidence="2" type="ORF">SOCE836_083000</name>
</gene>
<dbReference type="EMBL" id="CP012672">
    <property type="protein sequence ID" value="AUX36094.1"/>
    <property type="molecule type" value="Genomic_DNA"/>
</dbReference>
<dbReference type="GO" id="GO:0004222">
    <property type="term" value="F:metalloendopeptidase activity"/>
    <property type="evidence" value="ECO:0007669"/>
    <property type="project" value="TreeGrafter"/>
</dbReference>
<dbReference type="PANTHER" id="PTHR21666:SF270">
    <property type="entry name" value="MUREIN HYDROLASE ACTIVATOR ENVC"/>
    <property type="match status" value="1"/>
</dbReference>
<dbReference type="PANTHER" id="PTHR21666">
    <property type="entry name" value="PEPTIDASE-RELATED"/>
    <property type="match status" value="1"/>
</dbReference>
<reference evidence="2 3" key="1">
    <citation type="submission" date="2015-09" db="EMBL/GenBank/DDBJ databases">
        <title>Sorangium comparison.</title>
        <authorList>
            <person name="Zaburannyi N."/>
            <person name="Bunk B."/>
            <person name="Overmann J."/>
            <person name="Mueller R."/>
        </authorList>
    </citation>
    <scope>NUCLEOTIDE SEQUENCE [LARGE SCALE GENOMIC DNA]</scope>
    <source>
        <strain evidence="2 3">So ce836</strain>
    </source>
</reference>
<feature type="domain" description="M23ase beta-sheet core" evidence="1">
    <location>
        <begin position="90"/>
        <end position="194"/>
    </location>
</feature>
<dbReference type="Pfam" id="PF01551">
    <property type="entry name" value="Peptidase_M23"/>
    <property type="match status" value="1"/>
</dbReference>
<dbReference type="AlphaFoldDB" id="A0A4P2QZN7"/>
<accession>A0A4P2QZN7</accession>